<organism evidence="1">
    <name type="scientific">candidate division WOR-3 bacterium</name>
    <dbReference type="NCBI Taxonomy" id="2052148"/>
    <lineage>
        <taxon>Bacteria</taxon>
        <taxon>Bacteria division WOR-3</taxon>
    </lineage>
</organism>
<dbReference type="SUPFAM" id="SSF50939">
    <property type="entry name" value="Sialidases"/>
    <property type="match status" value="1"/>
</dbReference>
<name>A0A7C4WAH6_UNCW3</name>
<proteinExistence type="predicted"/>
<evidence type="ECO:0000313" key="1">
    <source>
        <dbReference type="EMBL" id="HGU47492.1"/>
    </source>
</evidence>
<dbReference type="CDD" id="cd15482">
    <property type="entry name" value="Sialidase_non-viral"/>
    <property type="match status" value="1"/>
</dbReference>
<dbReference type="EMBL" id="DSZH01000131">
    <property type="protein sequence ID" value="HGU47492.1"/>
    <property type="molecule type" value="Genomic_DNA"/>
</dbReference>
<gene>
    <name evidence="1" type="ORF">ENT60_02875</name>
</gene>
<comment type="caution">
    <text evidence="1">The sequence shown here is derived from an EMBL/GenBank/DDBJ whole genome shotgun (WGS) entry which is preliminary data.</text>
</comment>
<sequence length="499" mass="57137">MKKLFLILIYFSLSFSQERTDTVMSTYYDWQMASHMRQRIYYDPGYGVHVIATVSYQRVPSDRNVYYNFFDERLNMWVYGQQGVPVFPFWAGYGVLDINPNTHDAYCVAHFRVGLNLCLAIGSITSPLEPCTIKVENYDLLWPVLGITNNGWFHIIASKGSSGSQYYDVCYIRMREWRYPEEPILIAPRQGEPIACLGETYGLFTSKGSNKVIVFWTELGNSGTDSGAYRISFNGGDTWSEVIPFPFPEIFTPGSETLPEVSFVYGFFDREDNPNFVICYTPNINGQKYKLPVEIWHFKPGRNPELVRICRRSADTLAGSIGIGAIFAGRPTIGQEPQTGILYVSWEEFDSLNYEPLTGKLRADILVSYSLDNGLTWSEPERITRPDQTSKRYPCLAPIVDEQNNLWITYLADLIAGFYVQGEDPGSLNPVIVKKLRILPQAINESKFSYHKSKRFYSKTVIYDVNGKKINERDLNSKGVYFLVDTKDKKVKKKIIIFK</sequence>
<protein>
    <submittedName>
        <fullName evidence="1">Exo-alpha-sialidase</fullName>
    </submittedName>
</protein>
<dbReference type="AlphaFoldDB" id="A0A7C4WAH6"/>
<accession>A0A7C4WAH6</accession>
<reference evidence="1" key="1">
    <citation type="journal article" date="2020" name="mSystems">
        <title>Genome- and Community-Level Interaction Insights into Carbon Utilization and Element Cycling Functions of Hydrothermarchaeota in Hydrothermal Sediment.</title>
        <authorList>
            <person name="Zhou Z."/>
            <person name="Liu Y."/>
            <person name="Xu W."/>
            <person name="Pan J."/>
            <person name="Luo Z.H."/>
            <person name="Li M."/>
        </authorList>
    </citation>
    <scope>NUCLEOTIDE SEQUENCE [LARGE SCALE GENOMIC DNA]</scope>
    <source>
        <strain evidence="1">SpSt-594</strain>
    </source>
</reference>
<dbReference type="InterPro" id="IPR036278">
    <property type="entry name" value="Sialidase_sf"/>
</dbReference>